<organism evidence="1">
    <name type="scientific">Arundo donax</name>
    <name type="common">Giant reed</name>
    <name type="synonym">Donax arundinaceus</name>
    <dbReference type="NCBI Taxonomy" id="35708"/>
    <lineage>
        <taxon>Eukaryota</taxon>
        <taxon>Viridiplantae</taxon>
        <taxon>Streptophyta</taxon>
        <taxon>Embryophyta</taxon>
        <taxon>Tracheophyta</taxon>
        <taxon>Spermatophyta</taxon>
        <taxon>Magnoliopsida</taxon>
        <taxon>Liliopsida</taxon>
        <taxon>Poales</taxon>
        <taxon>Poaceae</taxon>
        <taxon>PACMAD clade</taxon>
        <taxon>Arundinoideae</taxon>
        <taxon>Arundineae</taxon>
        <taxon>Arundo</taxon>
    </lineage>
</organism>
<reference evidence="1" key="1">
    <citation type="submission" date="2014-09" db="EMBL/GenBank/DDBJ databases">
        <authorList>
            <person name="Magalhaes I.L.F."/>
            <person name="Oliveira U."/>
            <person name="Santos F.R."/>
            <person name="Vidigal T.H.D.A."/>
            <person name="Brescovit A.D."/>
            <person name="Santos A.J."/>
        </authorList>
    </citation>
    <scope>NUCLEOTIDE SEQUENCE</scope>
    <source>
        <tissue evidence="1">Shoot tissue taken approximately 20 cm above the soil surface</tissue>
    </source>
</reference>
<name>A0A0A9DLY5_ARUDO</name>
<dbReference type="AntiFam" id="ANF00062">
    <property type="entry name" value="Shadow ORF (opposite ABC transporter protein)"/>
</dbReference>
<reference evidence="1" key="2">
    <citation type="journal article" date="2015" name="Data Brief">
        <title>Shoot transcriptome of the giant reed, Arundo donax.</title>
        <authorList>
            <person name="Barrero R.A."/>
            <person name="Guerrero F.D."/>
            <person name="Moolhuijzen P."/>
            <person name="Goolsby J.A."/>
            <person name="Tidwell J."/>
            <person name="Bellgard S.E."/>
            <person name="Bellgard M.I."/>
        </authorList>
    </citation>
    <scope>NUCLEOTIDE SEQUENCE</scope>
    <source>
        <tissue evidence="1">Shoot tissue taken approximately 20 cm above the soil surface</tissue>
    </source>
</reference>
<evidence type="ECO:0000313" key="1">
    <source>
        <dbReference type="EMBL" id="JAD84792.1"/>
    </source>
</evidence>
<sequence>MTVVRFVMTLSRASCTILSDSLSKALVASSNSRILGSLRIALAMAILCFCPPESCVPCSPTEVAKPWEMPKKVLEILQKLLHPLWALFLI</sequence>
<accession>A0A0A9DLY5</accession>
<proteinExistence type="predicted"/>
<protein>
    <submittedName>
        <fullName evidence="1">Uncharacterized protein</fullName>
    </submittedName>
</protein>
<dbReference type="EMBL" id="GBRH01213103">
    <property type="protein sequence ID" value="JAD84792.1"/>
    <property type="molecule type" value="Transcribed_RNA"/>
</dbReference>
<dbReference type="AlphaFoldDB" id="A0A0A9DLY5"/>